<protein>
    <submittedName>
        <fullName evidence="1">Uncharacterized protein</fullName>
    </submittedName>
</protein>
<organism evidence="1">
    <name type="scientific">Daphnia magna</name>
    <dbReference type="NCBI Taxonomy" id="35525"/>
    <lineage>
        <taxon>Eukaryota</taxon>
        <taxon>Metazoa</taxon>
        <taxon>Ecdysozoa</taxon>
        <taxon>Arthropoda</taxon>
        <taxon>Crustacea</taxon>
        <taxon>Branchiopoda</taxon>
        <taxon>Diplostraca</taxon>
        <taxon>Cladocera</taxon>
        <taxon>Anomopoda</taxon>
        <taxon>Daphniidae</taxon>
        <taxon>Daphnia</taxon>
    </lineage>
</organism>
<sequence>MSSLPTSRDKDIAISVLDLYQQFTTMNVKMIMLLIVASVMVSCSFAAPQLGGRLIGLRRPFGGGFGGRPGFNQGFGNQGFGNQGFGNQGFGNQGFQPDFGGGNAAGLGSGSVIGNQAIGTGTGIANPGPGGFGIGLGVGAAVATPIGNFAVGDGQSISVGK</sequence>
<proteinExistence type="predicted"/>
<reference evidence="1" key="1">
    <citation type="submission" date="2015-10" db="EMBL/GenBank/DDBJ databases">
        <title>EvidentialGene: Evidence-directed Construction of Complete mRNA Transcriptomes without Genomes.</title>
        <authorList>
            <person name="Gilbert D.G."/>
        </authorList>
    </citation>
    <scope>NUCLEOTIDE SEQUENCE</scope>
</reference>
<accession>A0A0P5K4P5</accession>
<name>A0A0P5K4P5_9CRUS</name>
<dbReference type="EMBL" id="GDIQ01097964">
    <property type="protein sequence ID" value="JAL53762.1"/>
    <property type="molecule type" value="Transcribed_RNA"/>
</dbReference>
<dbReference type="AlphaFoldDB" id="A0A0P5K4P5"/>
<evidence type="ECO:0000313" key="1">
    <source>
        <dbReference type="EMBL" id="JAL53762.1"/>
    </source>
</evidence>